<gene>
    <name evidence="2" type="ORF">Poli38472_013358</name>
</gene>
<keyword evidence="3" id="KW-1185">Reference proteome</keyword>
<organism evidence="2 3">
    <name type="scientific">Pythium oligandrum</name>
    <name type="common">Mycoparasitic fungus</name>
    <dbReference type="NCBI Taxonomy" id="41045"/>
    <lineage>
        <taxon>Eukaryota</taxon>
        <taxon>Sar</taxon>
        <taxon>Stramenopiles</taxon>
        <taxon>Oomycota</taxon>
        <taxon>Peronosporomycetes</taxon>
        <taxon>Pythiales</taxon>
        <taxon>Pythiaceae</taxon>
        <taxon>Pythium</taxon>
    </lineage>
</organism>
<dbReference type="AlphaFoldDB" id="A0A8K1FEE9"/>
<protein>
    <recommendedName>
        <fullName evidence="4">Transmembrane protein</fullName>
    </recommendedName>
</protein>
<evidence type="ECO:0000313" key="3">
    <source>
        <dbReference type="Proteomes" id="UP000794436"/>
    </source>
</evidence>
<sequence>MQVICLLYTSTVAEKSVSFFCAFIGFVTLVPFALPSEDLHDHLNGISEVSPTLTFIIQIEIIGLDILRKVRIRSLHYLTIVAEMFCLFGFFMMIKSVVAICRPNFNLEVLEPLDSIMEDGGLFFVFVFRFYFLAMSVGIRGVLRTKSLELFAYFLFVTHDYPWDIIGYYPDASWEPAAAMWMRVTMMMCIMLTIRDKLQLEVSHNSVAGPSKDVSLKSPPNKSMGPKH</sequence>
<comment type="caution">
    <text evidence="2">The sequence shown here is derived from an EMBL/GenBank/DDBJ whole genome shotgun (WGS) entry which is preliminary data.</text>
</comment>
<reference evidence="2" key="1">
    <citation type="submission" date="2019-03" db="EMBL/GenBank/DDBJ databases">
        <title>Long read genome sequence of the mycoparasitic Pythium oligandrum ATCC 38472 isolated from sugarbeet rhizosphere.</title>
        <authorList>
            <person name="Gaulin E."/>
        </authorList>
    </citation>
    <scope>NUCLEOTIDE SEQUENCE</scope>
    <source>
        <strain evidence="2">ATCC 38472_TT</strain>
    </source>
</reference>
<proteinExistence type="predicted"/>
<accession>A0A8K1FEE9</accession>
<dbReference type="EMBL" id="SPLM01000113">
    <property type="protein sequence ID" value="TMW57884.1"/>
    <property type="molecule type" value="Genomic_DNA"/>
</dbReference>
<feature type="transmembrane region" description="Helical" evidence="1">
    <location>
        <begin position="16"/>
        <end position="34"/>
    </location>
</feature>
<feature type="transmembrane region" description="Helical" evidence="1">
    <location>
        <begin position="77"/>
        <end position="100"/>
    </location>
</feature>
<dbReference type="Proteomes" id="UP000794436">
    <property type="component" value="Unassembled WGS sequence"/>
</dbReference>
<name>A0A8K1FEE9_PYTOL</name>
<keyword evidence="1" id="KW-0472">Membrane</keyword>
<keyword evidence="1" id="KW-0812">Transmembrane</keyword>
<feature type="transmembrane region" description="Helical" evidence="1">
    <location>
        <begin position="120"/>
        <end position="143"/>
    </location>
</feature>
<evidence type="ECO:0000256" key="1">
    <source>
        <dbReference type="SAM" id="Phobius"/>
    </source>
</evidence>
<keyword evidence="1" id="KW-1133">Transmembrane helix</keyword>
<evidence type="ECO:0008006" key="4">
    <source>
        <dbReference type="Google" id="ProtNLM"/>
    </source>
</evidence>
<evidence type="ECO:0000313" key="2">
    <source>
        <dbReference type="EMBL" id="TMW57884.1"/>
    </source>
</evidence>